<reference evidence="1 2" key="2">
    <citation type="submission" date="2018-06" db="EMBL/GenBank/DDBJ databases">
        <title>Sequencing of bacterial isolates from soil warming experiment in Harvard Forest, Massachusetts, USA.</title>
        <authorList>
            <person name="Deangelis K.PhD."/>
        </authorList>
    </citation>
    <scope>NUCLEOTIDE SEQUENCE [LARGE SCALE GENOMIC DNA]</scope>
    <source>
        <strain evidence="1 2">GAS496</strain>
    </source>
</reference>
<organism evidence="1 2">
    <name type="scientific">Mycolicibacterium moriokaense</name>
    <dbReference type="NCBI Taxonomy" id="39691"/>
    <lineage>
        <taxon>Bacteria</taxon>
        <taxon>Bacillati</taxon>
        <taxon>Actinomycetota</taxon>
        <taxon>Actinomycetes</taxon>
        <taxon>Mycobacteriales</taxon>
        <taxon>Mycobacteriaceae</taxon>
        <taxon>Mycolicibacterium</taxon>
    </lineage>
</organism>
<reference evidence="2" key="1">
    <citation type="submission" date="2018-05" db="EMBL/GenBank/DDBJ databases">
        <authorList>
            <person name="Deangelis K."/>
            <person name="Huntemann M."/>
            <person name="Clum A."/>
            <person name="Pillay M."/>
            <person name="Palaniappan K."/>
            <person name="Varghese N."/>
            <person name="Mikhailova N."/>
            <person name="Stamatis D."/>
            <person name="Reddy T."/>
            <person name="Daum C."/>
            <person name="Shapiro N."/>
            <person name="Ivanova N."/>
            <person name="Kyrpides N."/>
            <person name="Woyke T."/>
        </authorList>
    </citation>
    <scope>NUCLEOTIDE SEQUENCE [LARGE SCALE GENOMIC DNA]</scope>
    <source>
        <strain evidence="2">GAS496</strain>
    </source>
</reference>
<gene>
    <name evidence="1" type="ORF">C8E89_1813</name>
</gene>
<comment type="caution">
    <text evidence="1">The sequence shown here is derived from an EMBL/GenBank/DDBJ whole genome shotgun (WGS) entry which is preliminary data.</text>
</comment>
<accession>A0A318GX62</accession>
<name>A0A318GX62_9MYCO</name>
<protein>
    <submittedName>
        <fullName evidence="1">Uncharacterized protein</fullName>
    </submittedName>
</protein>
<dbReference type="AlphaFoldDB" id="A0A318GX62"/>
<keyword evidence="2" id="KW-1185">Reference proteome</keyword>
<feature type="non-terminal residue" evidence="1">
    <location>
        <position position="1"/>
    </location>
</feature>
<evidence type="ECO:0000313" key="2">
    <source>
        <dbReference type="Proteomes" id="UP000247781"/>
    </source>
</evidence>
<proteinExistence type="predicted"/>
<dbReference type="Proteomes" id="UP000247781">
    <property type="component" value="Unassembled WGS sequence"/>
</dbReference>
<evidence type="ECO:0000313" key="1">
    <source>
        <dbReference type="EMBL" id="PXW93722.1"/>
    </source>
</evidence>
<sequence length="38" mass="3821">VRAAKDGAVSGGQLCQSFADLQPAHATVTTSTYPLTSA</sequence>
<dbReference type="EMBL" id="QJJU01000081">
    <property type="protein sequence ID" value="PXW93722.1"/>
    <property type="molecule type" value="Genomic_DNA"/>
</dbReference>